<feature type="region of interest" description="Disordered" evidence="1">
    <location>
        <begin position="57"/>
        <end position="118"/>
    </location>
</feature>
<name>A0AA86SHW7_9FABA</name>
<sequence>MVILSNGNLENVNQGIAKKRRRAPVAFSQSNKSAIKFDAPKYESNLQIKKWVQSLQDQGQKESSDIEEGQIVTEKWESSTEEASVSRRDASEGPTVADSVKKRMSQNEGSSDQCIGGYNENPPFFQKMLEDWVGEVTLSPKMPFIDIHAKQPHD</sequence>
<evidence type="ECO:0000313" key="3">
    <source>
        <dbReference type="Proteomes" id="UP001189624"/>
    </source>
</evidence>
<dbReference type="EMBL" id="OY731400">
    <property type="protein sequence ID" value="CAJ1944464.1"/>
    <property type="molecule type" value="Genomic_DNA"/>
</dbReference>
<gene>
    <name evidence="2" type="ORF">AYBTSS11_LOCUS11926</name>
</gene>
<dbReference type="Proteomes" id="UP001189624">
    <property type="component" value="Chromosome 3"/>
</dbReference>
<protein>
    <submittedName>
        <fullName evidence="2">Uncharacterized protein</fullName>
    </submittedName>
</protein>
<feature type="compositionally biased region" description="Basic and acidic residues" evidence="1">
    <location>
        <begin position="74"/>
        <end position="91"/>
    </location>
</feature>
<evidence type="ECO:0000313" key="2">
    <source>
        <dbReference type="EMBL" id="CAJ1944464.1"/>
    </source>
</evidence>
<dbReference type="AlphaFoldDB" id="A0AA86SHW7"/>
<organism evidence="2 3">
    <name type="scientific">Sphenostylis stenocarpa</name>
    <dbReference type="NCBI Taxonomy" id="92480"/>
    <lineage>
        <taxon>Eukaryota</taxon>
        <taxon>Viridiplantae</taxon>
        <taxon>Streptophyta</taxon>
        <taxon>Embryophyta</taxon>
        <taxon>Tracheophyta</taxon>
        <taxon>Spermatophyta</taxon>
        <taxon>Magnoliopsida</taxon>
        <taxon>eudicotyledons</taxon>
        <taxon>Gunneridae</taxon>
        <taxon>Pentapetalae</taxon>
        <taxon>rosids</taxon>
        <taxon>fabids</taxon>
        <taxon>Fabales</taxon>
        <taxon>Fabaceae</taxon>
        <taxon>Papilionoideae</taxon>
        <taxon>50 kb inversion clade</taxon>
        <taxon>NPAAA clade</taxon>
        <taxon>indigoferoid/millettioid clade</taxon>
        <taxon>Phaseoleae</taxon>
        <taxon>Sphenostylis</taxon>
    </lineage>
</organism>
<keyword evidence="3" id="KW-1185">Reference proteome</keyword>
<proteinExistence type="predicted"/>
<evidence type="ECO:0000256" key="1">
    <source>
        <dbReference type="SAM" id="MobiDB-lite"/>
    </source>
</evidence>
<dbReference type="Gramene" id="rna-AYBTSS11_LOCUS11926">
    <property type="protein sequence ID" value="CAJ1944464.1"/>
    <property type="gene ID" value="gene-AYBTSS11_LOCUS11926"/>
</dbReference>
<accession>A0AA86SHW7</accession>
<reference evidence="2" key="1">
    <citation type="submission" date="2023-10" db="EMBL/GenBank/DDBJ databases">
        <authorList>
            <person name="Domelevo Entfellner J.-B."/>
        </authorList>
    </citation>
    <scope>NUCLEOTIDE SEQUENCE</scope>
</reference>